<dbReference type="EMBL" id="JANAFB010000023">
    <property type="protein sequence ID" value="MCP3426326.1"/>
    <property type="molecule type" value="Genomic_DNA"/>
</dbReference>
<evidence type="ECO:0000259" key="2">
    <source>
        <dbReference type="Pfam" id="PF08327"/>
    </source>
</evidence>
<dbReference type="InterPro" id="IPR013538">
    <property type="entry name" value="ASHA1/2-like_C"/>
</dbReference>
<evidence type="ECO:0000313" key="3">
    <source>
        <dbReference type="EMBL" id="MCP3426326.1"/>
    </source>
</evidence>
<accession>A0A9X2KLM6</accession>
<dbReference type="RefSeq" id="WP_254166923.1">
    <property type="nucleotide sequence ID" value="NZ_JANAFB010000023.1"/>
</dbReference>
<keyword evidence="4" id="KW-1185">Reference proteome</keyword>
<proteinExistence type="inferred from homology"/>
<organism evidence="3 4">
    <name type="scientific">Rothia santali</name>
    <dbReference type="NCBI Taxonomy" id="2949643"/>
    <lineage>
        <taxon>Bacteria</taxon>
        <taxon>Bacillati</taxon>
        <taxon>Actinomycetota</taxon>
        <taxon>Actinomycetes</taxon>
        <taxon>Micrococcales</taxon>
        <taxon>Micrococcaceae</taxon>
        <taxon>Rothia</taxon>
    </lineage>
</organism>
<sequence length="181" mass="19895">MTPPLPTPPTATGRRIERDGVLMLAYRRSLDSPLDSVWAAVTDPDRLARWVGTWSGDPASGAVEFTMLFEGEDPAPSRVTIDECVPSRRLAVRSASDAPGEHAAADEWLFAFDLAQEGERTVLSFTHVLTSPEAALDFGPGWDYYLDRMQLAEAGEDPGSVDFADYHPRLVEHYRAEFGVA</sequence>
<evidence type="ECO:0000256" key="1">
    <source>
        <dbReference type="ARBA" id="ARBA00006817"/>
    </source>
</evidence>
<dbReference type="SUPFAM" id="SSF55961">
    <property type="entry name" value="Bet v1-like"/>
    <property type="match status" value="1"/>
</dbReference>
<comment type="caution">
    <text evidence="3">The sequence shown here is derived from an EMBL/GenBank/DDBJ whole genome shotgun (WGS) entry which is preliminary data.</text>
</comment>
<reference evidence="3" key="1">
    <citation type="submission" date="2022-06" db="EMBL/GenBank/DDBJ databases">
        <title>Rothia sp. isolated from sandalwood seedling.</title>
        <authorList>
            <person name="Tuikhar N."/>
            <person name="Kirdat K."/>
            <person name="Thorat V."/>
            <person name="Swetha P."/>
            <person name="Padma S."/>
            <person name="Sundararaj R."/>
            <person name="Yadav A."/>
        </authorList>
    </citation>
    <scope>NUCLEOTIDE SEQUENCE</scope>
    <source>
        <strain evidence="3">AR01</strain>
    </source>
</reference>
<dbReference type="Gene3D" id="3.30.530.20">
    <property type="match status" value="1"/>
</dbReference>
<dbReference type="Pfam" id="PF08327">
    <property type="entry name" value="AHSA1"/>
    <property type="match status" value="1"/>
</dbReference>
<comment type="similarity">
    <text evidence="1">Belongs to the AHA1 family.</text>
</comment>
<gene>
    <name evidence="3" type="ORF">NBM05_10015</name>
</gene>
<dbReference type="InterPro" id="IPR023393">
    <property type="entry name" value="START-like_dom_sf"/>
</dbReference>
<dbReference type="AlphaFoldDB" id="A0A9X2KLM6"/>
<dbReference type="Proteomes" id="UP001139502">
    <property type="component" value="Unassembled WGS sequence"/>
</dbReference>
<evidence type="ECO:0000313" key="4">
    <source>
        <dbReference type="Proteomes" id="UP001139502"/>
    </source>
</evidence>
<feature type="domain" description="Activator of Hsp90 ATPase homologue 1/2-like C-terminal" evidence="2">
    <location>
        <begin position="32"/>
        <end position="150"/>
    </location>
</feature>
<name>A0A9X2KLM6_9MICC</name>
<protein>
    <submittedName>
        <fullName evidence="3">SRPBCC domain-containing protein</fullName>
    </submittedName>
</protein>